<dbReference type="InterPro" id="IPR025391">
    <property type="entry name" value="DUF4123"/>
</dbReference>
<keyword evidence="4" id="KW-1185">Reference proteome</keyword>
<evidence type="ECO:0000259" key="2">
    <source>
        <dbReference type="Pfam" id="PF13503"/>
    </source>
</evidence>
<evidence type="ECO:0000313" key="4">
    <source>
        <dbReference type="Proteomes" id="UP000292307"/>
    </source>
</evidence>
<evidence type="ECO:0000313" key="3">
    <source>
        <dbReference type="EMBL" id="QBI00708.1"/>
    </source>
</evidence>
<gene>
    <name evidence="3" type="ORF">EYF70_07465</name>
</gene>
<proteinExistence type="predicted"/>
<feature type="domain" description="DUF4123" evidence="2">
    <location>
        <begin position="65"/>
        <end position="177"/>
    </location>
</feature>
<dbReference type="EMBL" id="CP036401">
    <property type="protein sequence ID" value="QBI00708.1"/>
    <property type="molecule type" value="Genomic_DNA"/>
</dbReference>
<dbReference type="Proteomes" id="UP000292307">
    <property type="component" value="Chromosome"/>
</dbReference>
<feature type="region of interest" description="Disordered" evidence="1">
    <location>
        <begin position="1"/>
        <end position="20"/>
    </location>
</feature>
<reference evidence="3 4" key="1">
    <citation type="submission" date="2019-02" db="EMBL/GenBank/DDBJ databases">
        <title>Draft Genome Sequences of Six Type Strains of the Genus Massilia.</title>
        <authorList>
            <person name="Miess H."/>
            <person name="Frediansyhah A."/>
            <person name="Gross H."/>
        </authorList>
    </citation>
    <scope>NUCLEOTIDE SEQUENCE [LARGE SCALE GENOMIC DNA]</scope>
    <source>
        <strain evidence="3 4">DSM 17472</strain>
    </source>
</reference>
<evidence type="ECO:0000256" key="1">
    <source>
        <dbReference type="SAM" id="MobiDB-lite"/>
    </source>
</evidence>
<organism evidence="3 4">
    <name type="scientific">Pseudoduganella albidiflava</name>
    <dbReference type="NCBI Taxonomy" id="321983"/>
    <lineage>
        <taxon>Bacteria</taxon>
        <taxon>Pseudomonadati</taxon>
        <taxon>Pseudomonadota</taxon>
        <taxon>Betaproteobacteria</taxon>
        <taxon>Burkholderiales</taxon>
        <taxon>Oxalobacteraceae</taxon>
        <taxon>Telluria group</taxon>
        <taxon>Pseudoduganella</taxon>
    </lineage>
</organism>
<accession>A0ABX5RSC9</accession>
<dbReference type="Pfam" id="PF13503">
    <property type="entry name" value="DUF4123"/>
    <property type="match status" value="1"/>
</dbReference>
<sequence length="312" mass="33897">MRAETGRCHPVRRGGSGTLMAPVTGAMREPCSPHELLYRTLRDQQYCDVLVDRMAGFPFRDEIVALADSVAPRRALADPIFEESPDQAPLLVRLPVGEIALIEQILAQALADADSPAVQTRPICAFVFSQLGLDRLAAHLTRSMNLRVEGQGNIYFRFFDPRVAHHLARILTPEQLAGIFPGVRHWAYVDPAGRLRIADHAAAPPGLFAPTLTAAQWQELARIEAFNLAVRLLRQAGHLLDDGTEQDIHHALRAAQAAGLASSADQATYAAWSVAHGDAFRSRPDLAASIGTAVDNGIPLADVLEQHIGRSL</sequence>
<protein>
    <submittedName>
        <fullName evidence="3">DUF4123 domain-containing protein</fullName>
    </submittedName>
</protein>
<name>A0ABX5RSC9_9BURK</name>